<proteinExistence type="predicted"/>
<keyword evidence="2" id="KW-1185">Reference proteome</keyword>
<dbReference type="RefSeq" id="WP_025162423.1">
    <property type="nucleotide sequence ID" value="NZ_JBCLWQ010000001.1"/>
</dbReference>
<sequence length="63" mass="7724">MNCLRCNSEMKFLKEYRFESRENDRGLFKTLFDVEEHLIFNIHVCPECKHTEFIYKGSVERFD</sequence>
<accession>A0A0M3DIX9</accession>
<name>A0A0M3DIX9_9FIRM</name>
<evidence type="ECO:0008006" key="3">
    <source>
        <dbReference type="Google" id="ProtNLM"/>
    </source>
</evidence>
<gene>
    <name evidence="1" type="ORF">VN21_09050</name>
</gene>
<comment type="caution">
    <text evidence="1">The sequence shown here is derived from an EMBL/GenBank/DDBJ whole genome shotgun (WGS) entry which is preliminary data.</text>
</comment>
<organism evidence="1 2">
    <name type="scientific">Paraclostridium benzoelyticum</name>
    <dbReference type="NCBI Taxonomy" id="1629550"/>
    <lineage>
        <taxon>Bacteria</taxon>
        <taxon>Bacillati</taxon>
        <taxon>Bacillota</taxon>
        <taxon>Clostridia</taxon>
        <taxon>Peptostreptococcales</taxon>
        <taxon>Peptostreptococcaceae</taxon>
        <taxon>Paraclostridium</taxon>
    </lineage>
</organism>
<dbReference type="OrthoDB" id="6293663at2"/>
<dbReference type="EMBL" id="LBBT01000190">
    <property type="protein sequence ID" value="KKY01399.1"/>
    <property type="molecule type" value="Genomic_DNA"/>
</dbReference>
<dbReference type="AlphaFoldDB" id="A0A0M3DIX9"/>
<dbReference type="Proteomes" id="UP000034407">
    <property type="component" value="Unassembled WGS sequence"/>
</dbReference>
<dbReference type="PATRIC" id="fig|1629550.3.peg.1254"/>
<evidence type="ECO:0000313" key="2">
    <source>
        <dbReference type="Proteomes" id="UP000034407"/>
    </source>
</evidence>
<evidence type="ECO:0000313" key="1">
    <source>
        <dbReference type="EMBL" id="KKY01399.1"/>
    </source>
</evidence>
<protein>
    <recommendedName>
        <fullName evidence="3">Nucleic-acid-binding protein containing Zn-ribbon domain (DUF2082)</fullName>
    </recommendedName>
</protein>
<reference evidence="1 2" key="1">
    <citation type="submission" date="2015-04" db="EMBL/GenBank/DDBJ databases">
        <title>Microcin producing Clostridium sp. JC272T.</title>
        <authorList>
            <person name="Jyothsna T."/>
            <person name="Sasikala C."/>
            <person name="Ramana C."/>
        </authorList>
    </citation>
    <scope>NUCLEOTIDE SEQUENCE [LARGE SCALE GENOMIC DNA]</scope>
    <source>
        <strain evidence="1 2">JC272</strain>
    </source>
</reference>